<dbReference type="Proteomes" id="UP000649573">
    <property type="component" value="Unassembled WGS sequence"/>
</dbReference>
<gene>
    <name evidence="2" type="ORF">GCM10010178_79240</name>
</gene>
<protein>
    <recommendedName>
        <fullName evidence="4">Secreted protein</fullName>
    </recommendedName>
</protein>
<keyword evidence="3" id="KW-1185">Reference proteome</keyword>
<evidence type="ECO:0000313" key="3">
    <source>
        <dbReference type="Proteomes" id="UP000649573"/>
    </source>
</evidence>
<name>A0ABQ2V9Z9_9PSEU</name>
<evidence type="ECO:0000313" key="2">
    <source>
        <dbReference type="EMBL" id="GGU76065.1"/>
    </source>
</evidence>
<accession>A0ABQ2V9Z9</accession>
<feature type="compositionally biased region" description="Basic and acidic residues" evidence="1">
    <location>
        <begin position="76"/>
        <end position="87"/>
    </location>
</feature>
<comment type="caution">
    <text evidence="2">The sequence shown here is derived from an EMBL/GenBank/DDBJ whole genome shotgun (WGS) entry which is preliminary data.</text>
</comment>
<feature type="region of interest" description="Disordered" evidence="1">
    <location>
        <begin position="45"/>
        <end position="87"/>
    </location>
</feature>
<evidence type="ECO:0008006" key="4">
    <source>
        <dbReference type="Google" id="ProtNLM"/>
    </source>
</evidence>
<sequence>MILITCSFVTAGPGVHAVHLRPVFPQPPQHPGLHAQSEAMAVFGGDHRGVPLNTPGGQRRVEVQQGQRGDSGTVFDRTHLSTDGHSP</sequence>
<organism evidence="2 3">
    <name type="scientific">Lentzea flava</name>
    <dbReference type="NCBI Taxonomy" id="103732"/>
    <lineage>
        <taxon>Bacteria</taxon>
        <taxon>Bacillati</taxon>
        <taxon>Actinomycetota</taxon>
        <taxon>Actinomycetes</taxon>
        <taxon>Pseudonocardiales</taxon>
        <taxon>Pseudonocardiaceae</taxon>
        <taxon>Lentzea</taxon>
    </lineage>
</organism>
<reference evidence="3" key="1">
    <citation type="journal article" date="2019" name="Int. J. Syst. Evol. Microbiol.">
        <title>The Global Catalogue of Microorganisms (GCM) 10K type strain sequencing project: providing services to taxonomists for standard genome sequencing and annotation.</title>
        <authorList>
            <consortium name="The Broad Institute Genomics Platform"/>
            <consortium name="The Broad Institute Genome Sequencing Center for Infectious Disease"/>
            <person name="Wu L."/>
            <person name="Ma J."/>
        </authorList>
    </citation>
    <scope>NUCLEOTIDE SEQUENCE [LARGE SCALE GENOMIC DNA]</scope>
    <source>
        <strain evidence="3">JCM 3296</strain>
    </source>
</reference>
<dbReference type="EMBL" id="BMRE01000059">
    <property type="protein sequence ID" value="GGU76065.1"/>
    <property type="molecule type" value="Genomic_DNA"/>
</dbReference>
<proteinExistence type="predicted"/>
<evidence type="ECO:0000256" key="1">
    <source>
        <dbReference type="SAM" id="MobiDB-lite"/>
    </source>
</evidence>